<evidence type="ECO:0000256" key="1">
    <source>
        <dbReference type="SAM" id="MobiDB-lite"/>
    </source>
</evidence>
<proteinExistence type="predicted"/>
<name>A0A644YLH1_9ZZZZ</name>
<gene>
    <name evidence="2" type="ORF">SDC9_75249</name>
</gene>
<feature type="compositionally biased region" description="Low complexity" evidence="1">
    <location>
        <begin position="594"/>
        <end position="608"/>
    </location>
</feature>
<sequence>MQGHRGVHARVVELDALADPVGPRTEDDHRRLLPRGDLGIGVGQLVAGVQVGRTRRELRRAGVDGLVRRPDAQRPPDAGDDVGAQAADGADLGVGQAVVLGVQQDLGGELGGLADLVDHLGDQQQLVDEPGVDLRRLEHLLRCGPRTQRPVDVVDPAVVRAGGAGQQLLDGRGDRAGDVELGLVVLHRAQCLAQRLGEVAPDRHHLTDRLHVGGEGVVGGGELLEREPRDLDHDVVQGGLEGGRGLGGDVVGDLVEGVADGDLGSDLGDREAGGLGGQRRRARDPGVHLDHDHPAVDRVDRELDVAAAGVDPDRANDRDADVAHLLVLTVGQRHRRGDGDRVAGVHPDRVEVLDRADHHHVVGVVTHHLELVLLPAHDRLLDQHLGGGAGVQAGAGDPVQVVLVVRETGAEAAHREGGADDHRVGQFRGGGHALVHGVADPGAGDLGLRAGHLEGLDDLLELLAVLAAQDRLDRGADQFDAVLLQHAVVVQRDGGVERGLAAQGRQQGVGALLGDDLLDELGGDRLQVGRVGELRVGHDRRRVGVHQDHPVALLAQHPARLGAGVVELTGLADDDRAGADDEDRFDVGAASHLRPPSGRRSGRTGSWRRAARRPPPGGTARRRPSAGRPRRAARVPPRRRR</sequence>
<evidence type="ECO:0000313" key="2">
    <source>
        <dbReference type="EMBL" id="MPM28721.1"/>
    </source>
</evidence>
<feature type="compositionally biased region" description="Basic residues" evidence="1">
    <location>
        <begin position="620"/>
        <end position="641"/>
    </location>
</feature>
<feature type="compositionally biased region" description="Basic and acidic residues" evidence="1">
    <location>
        <begin position="64"/>
        <end position="74"/>
    </location>
</feature>
<accession>A0A644YLH1</accession>
<dbReference type="EMBL" id="VSSQ01005330">
    <property type="protein sequence ID" value="MPM28721.1"/>
    <property type="molecule type" value="Genomic_DNA"/>
</dbReference>
<protein>
    <recommendedName>
        <fullName evidence="3">NAD-specific glutamate dehydrogenase</fullName>
    </recommendedName>
</protein>
<feature type="region of interest" description="Disordered" evidence="1">
    <location>
        <begin position="577"/>
        <end position="641"/>
    </location>
</feature>
<reference evidence="2" key="1">
    <citation type="submission" date="2019-08" db="EMBL/GenBank/DDBJ databases">
        <authorList>
            <person name="Kucharzyk K."/>
            <person name="Murdoch R.W."/>
            <person name="Higgins S."/>
            <person name="Loffler F."/>
        </authorList>
    </citation>
    <scope>NUCLEOTIDE SEQUENCE</scope>
</reference>
<feature type="region of interest" description="Disordered" evidence="1">
    <location>
        <begin position="64"/>
        <end position="87"/>
    </location>
</feature>
<evidence type="ECO:0008006" key="3">
    <source>
        <dbReference type="Google" id="ProtNLM"/>
    </source>
</evidence>
<comment type="caution">
    <text evidence="2">The sequence shown here is derived from an EMBL/GenBank/DDBJ whole genome shotgun (WGS) entry which is preliminary data.</text>
</comment>
<organism evidence="2">
    <name type="scientific">bioreactor metagenome</name>
    <dbReference type="NCBI Taxonomy" id="1076179"/>
    <lineage>
        <taxon>unclassified sequences</taxon>
        <taxon>metagenomes</taxon>
        <taxon>ecological metagenomes</taxon>
    </lineage>
</organism>
<feature type="compositionally biased region" description="Basic and acidic residues" evidence="1">
    <location>
        <begin position="283"/>
        <end position="295"/>
    </location>
</feature>
<feature type="region of interest" description="Disordered" evidence="1">
    <location>
        <begin position="262"/>
        <end position="295"/>
    </location>
</feature>
<dbReference type="AlphaFoldDB" id="A0A644YLH1"/>